<name>A0A6J4H7V9_9ACTN</name>
<reference evidence="2" key="1">
    <citation type="submission" date="2020-02" db="EMBL/GenBank/DDBJ databases">
        <authorList>
            <person name="Meier V. D."/>
        </authorList>
    </citation>
    <scope>NUCLEOTIDE SEQUENCE</scope>
    <source>
        <strain evidence="2">AVDCRST_MAG76</strain>
    </source>
</reference>
<evidence type="ECO:0000256" key="1">
    <source>
        <dbReference type="SAM" id="MobiDB-lite"/>
    </source>
</evidence>
<protein>
    <submittedName>
        <fullName evidence="2">Uncharacterized protein</fullName>
    </submittedName>
</protein>
<sequence>GRSSGGGGRRAASAGPGHQDRGEAPLRPALGPGLRGGRGRRGPLRRQAGVRRHAPSGIVRSGRPAKRAARDLVVL</sequence>
<feature type="compositionally biased region" description="Basic residues" evidence="1">
    <location>
        <begin position="37"/>
        <end position="54"/>
    </location>
</feature>
<dbReference type="EMBL" id="CADCSZ010000031">
    <property type="protein sequence ID" value="CAA9217379.1"/>
    <property type="molecule type" value="Genomic_DNA"/>
</dbReference>
<feature type="non-terminal residue" evidence="2">
    <location>
        <position position="75"/>
    </location>
</feature>
<feature type="non-terminal residue" evidence="2">
    <location>
        <position position="1"/>
    </location>
</feature>
<dbReference type="AlphaFoldDB" id="A0A6J4H7V9"/>
<gene>
    <name evidence="2" type="ORF">AVDCRST_MAG76-493</name>
</gene>
<accession>A0A6J4H7V9</accession>
<organism evidence="2">
    <name type="scientific">uncultured Acidimicrobiales bacterium</name>
    <dbReference type="NCBI Taxonomy" id="310071"/>
    <lineage>
        <taxon>Bacteria</taxon>
        <taxon>Bacillati</taxon>
        <taxon>Actinomycetota</taxon>
        <taxon>Acidimicrobiia</taxon>
        <taxon>Acidimicrobiales</taxon>
        <taxon>environmental samples</taxon>
    </lineage>
</organism>
<proteinExistence type="predicted"/>
<evidence type="ECO:0000313" key="2">
    <source>
        <dbReference type="EMBL" id="CAA9217379.1"/>
    </source>
</evidence>
<feature type="region of interest" description="Disordered" evidence="1">
    <location>
        <begin position="1"/>
        <end position="75"/>
    </location>
</feature>